<dbReference type="PANTHER" id="PTHR43191:SF2">
    <property type="entry name" value="RRNA METHYLTRANSFERASE 3, MITOCHONDRIAL"/>
    <property type="match status" value="1"/>
</dbReference>
<evidence type="ECO:0000313" key="6">
    <source>
        <dbReference type="EMBL" id="HJC45507.1"/>
    </source>
</evidence>
<evidence type="ECO:0000313" key="7">
    <source>
        <dbReference type="Proteomes" id="UP000823906"/>
    </source>
</evidence>
<dbReference type="InterPro" id="IPR029064">
    <property type="entry name" value="Ribosomal_eL30-like_sf"/>
</dbReference>
<dbReference type="InterPro" id="IPR051259">
    <property type="entry name" value="rRNA_Methyltransferase"/>
</dbReference>
<dbReference type="InterPro" id="IPR029028">
    <property type="entry name" value="Alpha/beta_knot_MTases"/>
</dbReference>
<evidence type="ECO:0000259" key="4">
    <source>
        <dbReference type="Pfam" id="PF00588"/>
    </source>
</evidence>
<reference evidence="6" key="1">
    <citation type="journal article" date="2021" name="PeerJ">
        <title>Extensive microbial diversity within the chicken gut microbiome revealed by metagenomics and culture.</title>
        <authorList>
            <person name="Gilroy R."/>
            <person name="Ravi A."/>
            <person name="Getino M."/>
            <person name="Pursley I."/>
            <person name="Horton D.L."/>
            <person name="Alikhan N.F."/>
            <person name="Baker D."/>
            <person name="Gharbi K."/>
            <person name="Hall N."/>
            <person name="Watson M."/>
            <person name="Adriaenssens E.M."/>
            <person name="Foster-Nyarko E."/>
            <person name="Jarju S."/>
            <person name="Secka A."/>
            <person name="Antonio M."/>
            <person name="Oren A."/>
            <person name="Chaudhuri R.R."/>
            <person name="La Ragione R."/>
            <person name="Hildebrand F."/>
            <person name="Pallen M.J."/>
        </authorList>
    </citation>
    <scope>NUCLEOTIDE SEQUENCE</scope>
    <source>
        <strain evidence="6">ChiSjej5B23-2810</strain>
    </source>
</reference>
<evidence type="ECO:0000256" key="3">
    <source>
        <dbReference type="ARBA" id="ARBA00022679"/>
    </source>
</evidence>
<sequence>MEKITSRDNARIKYACKLAASAAFRRSEGRFFAEGRKLCPELARGAALETLFCTAAAAEKCPELASLPGEHFLVEDHVADKLAGVPAHQGVFGVFRTPVHTLDEVRAGGRYLALECVQDPGNVGTLLRSAAAFGFDGVILSDGCAAPYAPKTLRASMGAAVRLPVIEAGAMPPVIAALRGRGIECLAAALYRSEPLSTARAGQGGVCIVIGSEGQGLTQQTIDACDRTVRIPMTDRVESLNAGIAGSILLWHFRGAGL</sequence>
<reference evidence="6" key="2">
    <citation type="submission" date="2021-04" db="EMBL/GenBank/DDBJ databases">
        <authorList>
            <person name="Gilroy R."/>
        </authorList>
    </citation>
    <scope>NUCLEOTIDE SEQUENCE</scope>
    <source>
        <strain evidence="6">ChiSjej5B23-2810</strain>
    </source>
</reference>
<dbReference type="GO" id="GO:0008173">
    <property type="term" value="F:RNA methyltransferase activity"/>
    <property type="evidence" value="ECO:0007669"/>
    <property type="project" value="InterPro"/>
</dbReference>
<dbReference type="EMBL" id="DWWN01000035">
    <property type="protein sequence ID" value="HJC45507.1"/>
    <property type="molecule type" value="Genomic_DNA"/>
</dbReference>
<dbReference type="InterPro" id="IPR001537">
    <property type="entry name" value="SpoU_MeTrfase"/>
</dbReference>
<accession>A0A9D2T3U7</accession>
<dbReference type="GO" id="GO:0003723">
    <property type="term" value="F:RNA binding"/>
    <property type="evidence" value="ECO:0007669"/>
    <property type="project" value="InterPro"/>
</dbReference>
<dbReference type="SUPFAM" id="SSF55315">
    <property type="entry name" value="L30e-like"/>
    <property type="match status" value="1"/>
</dbReference>
<name>A0A9D2T3U7_9FIRM</name>
<evidence type="ECO:0000256" key="1">
    <source>
        <dbReference type="ARBA" id="ARBA00007228"/>
    </source>
</evidence>
<dbReference type="InterPro" id="IPR029026">
    <property type="entry name" value="tRNA_m1G_MTases_N"/>
</dbReference>
<dbReference type="Proteomes" id="UP000823906">
    <property type="component" value="Unassembled WGS sequence"/>
</dbReference>
<proteinExistence type="inferred from homology"/>
<dbReference type="Pfam" id="PF22435">
    <property type="entry name" value="MRM3-like_sub_bind"/>
    <property type="match status" value="1"/>
</dbReference>
<organism evidence="6 7">
    <name type="scientific">Candidatus Faecalibacterium faecigallinarum</name>
    <dbReference type="NCBI Taxonomy" id="2838577"/>
    <lineage>
        <taxon>Bacteria</taxon>
        <taxon>Bacillati</taxon>
        <taxon>Bacillota</taxon>
        <taxon>Clostridia</taxon>
        <taxon>Eubacteriales</taxon>
        <taxon>Oscillospiraceae</taxon>
        <taxon>Faecalibacterium</taxon>
    </lineage>
</organism>
<protein>
    <submittedName>
        <fullName evidence="6">RNA methyltransferase</fullName>
    </submittedName>
</protein>
<gene>
    <name evidence="6" type="ORF">H9703_05155</name>
</gene>
<dbReference type="PANTHER" id="PTHR43191">
    <property type="entry name" value="RRNA METHYLTRANSFERASE 3"/>
    <property type="match status" value="1"/>
</dbReference>
<dbReference type="InterPro" id="IPR053888">
    <property type="entry name" value="MRM3-like_sub_bind"/>
</dbReference>
<dbReference type="AlphaFoldDB" id="A0A9D2T3U7"/>
<dbReference type="SUPFAM" id="SSF75217">
    <property type="entry name" value="alpha/beta knot"/>
    <property type="match status" value="1"/>
</dbReference>
<evidence type="ECO:0000256" key="2">
    <source>
        <dbReference type="ARBA" id="ARBA00022603"/>
    </source>
</evidence>
<keyword evidence="2 6" id="KW-0489">Methyltransferase</keyword>
<dbReference type="CDD" id="cd18095">
    <property type="entry name" value="SpoU-like_rRNA-MTase"/>
    <property type="match status" value="1"/>
</dbReference>
<dbReference type="Gene3D" id="3.40.1280.10">
    <property type="match status" value="1"/>
</dbReference>
<dbReference type="Pfam" id="PF00588">
    <property type="entry name" value="SpoU_methylase"/>
    <property type="match status" value="1"/>
</dbReference>
<dbReference type="GO" id="GO:0032259">
    <property type="term" value="P:methylation"/>
    <property type="evidence" value="ECO:0007669"/>
    <property type="project" value="UniProtKB-KW"/>
</dbReference>
<feature type="domain" description="tRNA/rRNA methyltransferase SpoU type" evidence="4">
    <location>
        <begin position="111"/>
        <end position="251"/>
    </location>
</feature>
<feature type="domain" description="MRM3-like substrate binding" evidence="5">
    <location>
        <begin position="9"/>
        <end position="93"/>
    </location>
</feature>
<comment type="caution">
    <text evidence="6">The sequence shown here is derived from an EMBL/GenBank/DDBJ whole genome shotgun (WGS) entry which is preliminary data.</text>
</comment>
<dbReference type="Gene3D" id="3.30.1330.30">
    <property type="match status" value="1"/>
</dbReference>
<dbReference type="GO" id="GO:0006396">
    <property type="term" value="P:RNA processing"/>
    <property type="evidence" value="ECO:0007669"/>
    <property type="project" value="InterPro"/>
</dbReference>
<keyword evidence="3" id="KW-0808">Transferase</keyword>
<comment type="similarity">
    <text evidence="1">Belongs to the class IV-like SAM-binding methyltransferase superfamily. RNA methyltransferase TrmH family.</text>
</comment>
<evidence type="ECO:0000259" key="5">
    <source>
        <dbReference type="Pfam" id="PF22435"/>
    </source>
</evidence>